<feature type="signal peptide" evidence="1">
    <location>
        <begin position="1"/>
        <end position="22"/>
    </location>
</feature>
<evidence type="ECO:0000256" key="1">
    <source>
        <dbReference type="SAM" id="SignalP"/>
    </source>
</evidence>
<keyword evidence="1" id="KW-0732">Signal</keyword>
<name>A0A1A9KJJ6_9PSED</name>
<dbReference type="AlphaFoldDB" id="A0A1A9KJJ6"/>
<organism evidence="2 3">
    <name type="scientific">Pseudomonas citronellolis</name>
    <dbReference type="NCBI Taxonomy" id="53408"/>
    <lineage>
        <taxon>Bacteria</taxon>
        <taxon>Pseudomonadati</taxon>
        <taxon>Pseudomonadota</taxon>
        <taxon>Gammaproteobacteria</taxon>
        <taxon>Pseudomonadales</taxon>
        <taxon>Pseudomonadaceae</taxon>
        <taxon>Pseudomonas</taxon>
    </lineage>
</organism>
<dbReference type="RefSeq" id="WP_064584628.1">
    <property type="nucleotide sequence ID" value="NZ_CP015878.1"/>
</dbReference>
<proteinExistence type="predicted"/>
<gene>
    <name evidence="2" type="ORF">A9C11_28520</name>
</gene>
<accession>A0A1A9KJJ6</accession>
<dbReference type="Proteomes" id="UP000077748">
    <property type="component" value="Chromosome"/>
</dbReference>
<protein>
    <submittedName>
        <fullName evidence="2">Uncharacterized protein</fullName>
    </submittedName>
</protein>
<dbReference type="EMBL" id="CP015878">
    <property type="protein sequence ID" value="ANI17692.1"/>
    <property type="molecule type" value="Genomic_DNA"/>
</dbReference>
<evidence type="ECO:0000313" key="2">
    <source>
        <dbReference type="EMBL" id="ANI17692.1"/>
    </source>
</evidence>
<feature type="chain" id="PRO_5008391820" evidence="1">
    <location>
        <begin position="23"/>
        <end position="218"/>
    </location>
</feature>
<sequence>MHRLVLSLLLSLLASLPTAALADDFDATLQAAQRYLLLYSATGDERFLKRLERLDEAFQGQVAEQHNGETLQDIWSLYGETVAQVESGYEQSGPALRQALAQALEVSALLQEFRLQPGAAPGDATLAANLQRLALLQAKRANHRLLGEDTDTLREAIANLQQTIETQFAALPASVEGEAMRARWRYLRLTERPAGTLLYPFNAQVEYLLEKLSENGPA</sequence>
<reference evidence="2 3" key="1">
    <citation type="submission" date="2016-05" db="EMBL/GenBank/DDBJ databases">
        <title>Genome Sequence of Pseudomonas citronellolis Strain SJTE-3, an Estrogens and Persistent Organic Pollutants degradation strain.</title>
        <authorList>
            <person name="Liang R."/>
        </authorList>
    </citation>
    <scope>NUCLEOTIDE SEQUENCE [LARGE SCALE GENOMIC DNA]</scope>
    <source>
        <strain evidence="2 3">SJTE-3</strain>
    </source>
</reference>
<evidence type="ECO:0000313" key="3">
    <source>
        <dbReference type="Proteomes" id="UP000077748"/>
    </source>
</evidence>